<dbReference type="RefSeq" id="WP_290254273.1">
    <property type="nucleotide sequence ID" value="NZ_JAUGQQ010000003.1"/>
</dbReference>
<protein>
    <submittedName>
        <fullName evidence="1">Rrf2 family transcriptional regulator</fullName>
    </submittedName>
</protein>
<comment type="caution">
    <text evidence="1">The sequence shown here is derived from an EMBL/GenBank/DDBJ whole genome shotgun (WGS) entry which is preliminary data.</text>
</comment>
<proteinExistence type="predicted"/>
<sequence>MFSKACEYGIRSVLFIAEQSQMERRPTIVDIANAIGSPLPFTAKICQQLARSGIIISKKGPNGGFHLPKDATLTLADIVVSIDGQNIFSGCILGMPECSAARPCPVHDQYNDIRKGLKSMCENTTVMQLSEKLRKGETFLKF</sequence>
<dbReference type="PROSITE" id="PS51197">
    <property type="entry name" value="HTH_RRF2_2"/>
    <property type="match status" value="1"/>
</dbReference>
<accession>A0ABT8DFQ4</accession>
<evidence type="ECO:0000313" key="1">
    <source>
        <dbReference type="EMBL" id="MDN3724181.1"/>
    </source>
</evidence>
<reference evidence="1 2" key="1">
    <citation type="submission" date="2023-06" db="EMBL/GenBank/DDBJ databases">
        <authorList>
            <person name="Ye Y.-Q."/>
            <person name="Du Z.-J."/>
        </authorList>
    </citation>
    <scope>NUCLEOTIDE SEQUENCE [LARGE SCALE GENOMIC DNA]</scope>
    <source>
        <strain evidence="1 2">SDUM287046</strain>
    </source>
</reference>
<organism evidence="1 2">
    <name type="scientific">Aequorivita aurantiaca</name>
    <dbReference type="NCBI Taxonomy" id="3053356"/>
    <lineage>
        <taxon>Bacteria</taxon>
        <taxon>Pseudomonadati</taxon>
        <taxon>Bacteroidota</taxon>
        <taxon>Flavobacteriia</taxon>
        <taxon>Flavobacteriales</taxon>
        <taxon>Flavobacteriaceae</taxon>
        <taxon>Aequorivita</taxon>
    </lineage>
</organism>
<dbReference type="Proteomes" id="UP001244787">
    <property type="component" value="Unassembled WGS sequence"/>
</dbReference>
<dbReference type="PANTHER" id="PTHR33221">
    <property type="entry name" value="WINGED HELIX-TURN-HELIX TRANSCRIPTIONAL REGULATOR, RRF2 FAMILY"/>
    <property type="match status" value="1"/>
</dbReference>
<gene>
    <name evidence="1" type="ORF">QRD02_07285</name>
</gene>
<dbReference type="Pfam" id="PF02082">
    <property type="entry name" value="Rrf2"/>
    <property type="match status" value="1"/>
</dbReference>
<dbReference type="PROSITE" id="PS01332">
    <property type="entry name" value="HTH_RRF2_1"/>
    <property type="match status" value="1"/>
</dbReference>
<keyword evidence="2" id="KW-1185">Reference proteome</keyword>
<dbReference type="PANTHER" id="PTHR33221:SF13">
    <property type="entry name" value="TRANSCRIPTIONAL REGULATOR-RELATED"/>
    <property type="match status" value="1"/>
</dbReference>
<dbReference type="Gene3D" id="1.10.10.10">
    <property type="entry name" value="Winged helix-like DNA-binding domain superfamily/Winged helix DNA-binding domain"/>
    <property type="match status" value="1"/>
</dbReference>
<name>A0ABT8DFQ4_9FLAO</name>
<dbReference type="EMBL" id="JAUGQQ010000003">
    <property type="protein sequence ID" value="MDN3724181.1"/>
    <property type="molecule type" value="Genomic_DNA"/>
</dbReference>
<dbReference type="InterPro" id="IPR030489">
    <property type="entry name" value="TR_Rrf2-type_CS"/>
</dbReference>
<dbReference type="InterPro" id="IPR036390">
    <property type="entry name" value="WH_DNA-bd_sf"/>
</dbReference>
<evidence type="ECO:0000313" key="2">
    <source>
        <dbReference type="Proteomes" id="UP001244787"/>
    </source>
</evidence>
<dbReference type="SUPFAM" id="SSF46785">
    <property type="entry name" value="Winged helix' DNA-binding domain"/>
    <property type="match status" value="1"/>
</dbReference>
<dbReference type="InterPro" id="IPR036388">
    <property type="entry name" value="WH-like_DNA-bd_sf"/>
</dbReference>
<dbReference type="InterPro" id="IPR000944">
    <property type="entry name" value="Tscrpt_reg_Rrf2"/>
</dbReference>